<dbReference type="RefSeq" id="WP_006233128.1">
    <property type="nucleotide sequence ID" value="NZ_CH724136.1"/>
</dbReference>
<organism evidence="2 3">
    <name type="scientific">Photobacterium profundum 3TCK</name>
    <dbReference type="NCBI Taxonomy" id="314280"/>
    <lineage>
        <taxon>Bacteria</taxon>
        <taxon>Pseudomonadati</taxon>
        <taxon>Pseudomonadota</taxon>
        <taxon>Gammaproteobacteria</taxon>
        <taxon>Vibrionales</taxon>
        <taxon>Vibrionaceae</taxon>
        <taxon>Photobacterium</taxon>
    </lineage>
</organism>
<proteinExistence type="predicted"/>
<dbReference type="PROSITE" id="PS51257">
    <property type="entry name" value="PROKAR_LIPOPROTEIN"/>
    <property type="match status" value="1"/>
</dbReference>
<dbReference type="OrthoDB" id="6266206at2"/>
<protein>
    <recommendedName>
        <fullName evidence="4">Lipoprotein</fullName>
    </recommendedName>
</protein>
<evidence type="ECO:0000313" key="3">
    <source>
        <dbReference type="Proteomes" id="UP000003789"/>
    </source>
</evidence>
<gene>
    <name evidence="2" type="ORF">P3TCK_27799</name>
</gene>
<dbReference type="AlphaFoldDB" id="Q1Z418"/>
<sequence length="164" mass="18235">MKRLLTLFFAITVLTACADHADDTLGSEALVYQQVDTFTISLKHDAAKHDQQQLLDYLTAFEADGANGKVDVRYSTQQGKLWALKVKQRLLNNGLKPSDIAVQRQSTEQSTATTTSDYAVTISAYKVKTETCPILTSGVKQLRKGCFVDSLRLKQISHPEQLTR</sequence>
<evidence type="ECO:0008006" key="4">
    <source>
        <dbReference type="Google" id="ProtNLM"/>
    </source>
</evidence>
<evidence type="ECO:0000256" key="1">
    <source>
        <dbReference type="SAM" id="SignalP"/>
    </source>
</evidence>
<name>Q1Z418_9GAMM</name>
<comment type="caution">
    <text evidence="2">The sequence shown here is derived from an EMBL/GenBank/DDBJ whole genome shotgun (WGS) entry which is preliminary data.</text>
</comment>
<reference evidence="2 3" key="1">
    <citation type="submission" date="2006-03" db="EMBL/GenBank/DDBJ databases">
        <authorList>
            <person name="Bartlett D.H."/>
            <person name="Valle G."/>
            <person name="Lauro F.M."/>
            <person name="Vezzi A."/>
            <person name="Simonato F."/>
            <person name="Eloe E."/>
            <person name="Vitulo N."/>
            <person name="Stratton T.K."/>
            <person name="D'angelo M."/>
            <person name="Ferriera S."/>
            <person name="Johnson J."/>
            <person name="Kravitz S."/>
            <person name="Beeson K."/>
            <person name="Sutton G."/>
            <person name="Rogers Y."/>
            <person name="Friedman R."/>
            <person name="Frazier M."/>
            <person name="Venter J.C."/>
        </authorList>
    </citation>
    <scope>NUCLEOTIDE SEQUENCE [LARGE SCALE GENOMIC DNA]</scope>
    <source>
        <strain evidence="2 3">3TCK</strain>
    </source>
</reference>
<dbReference type="Proteomes" id="UP000003789">
    <property type="component" value="Unassembled WGS sequence"/>
</dbReference>
<accession>Q1Z418</accession>
<feature type="signal peptide" evidence="1">
    <location>
        <begin position="1"/>
        <end position="18"/>
    </location>
</feature>
<dbReference type="EMBL" id="AAPH01000012">
    <property type="protein sequence ID" value="EAS43284.1"/>
    <property type="molecule type" value="Genomic_DNA"/>
</dbReference>
<feature type="chain" id="PRO_5004198119" description="Lipoprotein" evidence="1">
    <location>
        <begin position="19"/>
        <end position="164"/>
    </location>
</feature>
<keyword evidence="1" id="KW-0732">Signal</keyword>
<dbReference type="HOGENOM" id="CLU_1617461_0_0_6"/>
<evidence type="ECO:0000313" key="2">
    <source>
        <dbReference type="EMBL" id="EAS43284.1"/>
    </source>
</evidence>